<organism evidence="1">
    <name type="scientific">bioreactor metagenome</name>
    <dbReference type="NCBI Taxonomy" id="1076179"/>
    <lineage>
        <taxon>unclassified sequences</taxon>
        <taxon>metagenomes</taxon>
        <taxon>ecological metagenomes</taxon>
    </lineage>
</organism>
<gene>
    <name evidence="1" type="ORF">SDC9_178913</name>
</gene>
<proteinExistence type="predicted"/>
<protein>
    <submittedName>
        <fullName evidence="1">Uncharacterized protein</fullName>
    </submittedName>
</protein>
<reference evidence="1" key="1">
    <citation type="submission" date="2019-08" db="EMBL/GenBank/DDBJ databases">
        <authorList>
            <person name="Kucharzyk K."/>
            <person name="Murdoch R.W."/>
            <person name="Higgins S."/>
            <person name="Loffler F."/>
        </authorList>
    </citation>
    <scope>NUCLEOTIDE SEQUENCE</scope>
</reference>
<name>A0A645H0D1_9ZZZZ</name>
<dbReference type="AlphaFoldDB" id="A0A645H0D1"/>
<accession>A0A645H0D1</accession>
<sequence length="181" mass="20477">MIHPRNQQLGRECRSRQPLAKHATRIGLRIRKTRIGQRQQLLGLLRAGSFHGREPGIDALAAVRAHVHVCVSRQRCPLAQAEGMIVERLQRPSTIALRPRGTGLQRPPHTRCVARRRHIGQRPGEQRQRIVVHPRSRLGAKQRIMQPLGNAHVAARVLRQPRDDGGNGLAHFAVRRHRKIG</sequence>
<comment type="caution">
    <text evidence="1">The sequence shown here is derived from an EMBL/GenBank/DDBJ whole genome shotgun (WGS) entry which is preliminary data.</text>
</comment>
<evidence type="ECO:0000313" key="1">
    <source>
        <dbReference type="EMBL" id="MPN31439.1"/>
    </source>
</evidence>
<dbReference type="EMBL" id="VSSQ01082957">
    <property type="protein sequence ID" value="MPN31439.1"/>
    <property type="molecule type" value="Genomic_DNA"/>
</dbReference>